<dbReference type="PRINTS" id="PR00344">
    <property type="entry name" value="BCTRLSENSOR"/>
</dbReference>
<dbReference type="SUPFAM" id="SSF55874">
    <property type="entry name" value="ATPase domain of HSP90 chaperone/DNA topoisomerase II/histidine kinase"/>
    <property type="match status" value="1"/>
</dbReference>
<organism evidence="6 7">
    <name type="scientific">Microvirga arsenatis</name>
    <dbReference type="NCBI Taxonomy" id="2692265"/>
    <lineage>
        <taxon>Bacteria</taxon>
        <taxon>Pseudomonadati</taxon>
        <taxon>Pseudomonadota</taxon>
        <taxon>Alphaproteobacteria</taxon>
        <taxon>Hyphomicrobiales</taxon>
        <taxon>Methylobacteriaceae</taxon>
        <taxon>Microvirga</taxon>
    </lineage>
</organism>
<dbReference type="PROSITE" id="PS50109">
    <property type="entry name" value="HIS_KIN"/>
    <property type="match status" value="1"/>
</dbReference>
<dbReference type="Pfam" id="PF22588">
    <property type="entry name" value="dCache_1_like"/>
    <property type="match status" value="1"/>
</dbReference>
<dbReference type="EMBL" id="JAAAXJ010000003">
    <property type="protein sequence ID" value="NBJ24409.1"/>
    <property type="molecule type" value="Genomic_DNA"/>
</dbReference>
<dbReference type="CDD" id="cd12915">
    <property type="entry name" value="PDC2_DGC_like"/>
    <property type="match status" value="1"/>
</dbReference>
<sequence length="607" mass="65602">MKLQWPRFNLPLVPALILAIGIMLLGAFELWRGYRDATGRAEEAAQNLVHVLAEQTERTIQSIDFTLQGISDTLEASPGLPAHDERFRETLNKRLSALPYVRALFVVGPDGSPIHDTGYPATPRLNALDRPYFHAHQNSSSLGLHIGQPLRSRSTNTWFVSFSRRVSQPDAIFGGVIVAAVEPSYFEHFYRGLSVGEGGFIALLLRDGTILARSPADGAIGRSFADAEPIFSLVGKNPKGVYWATSPVDGTPRVVGYRALGNSPVVVLVGLAQATVFQPWRQHATVVVVAAAILLCLISVLIFLVHESRKRELGEQARLNRAHRLEALGRIAGGIAHDFGNTLRIMHSTCMLLKPHLVGNSDALSVIGEADHSLRSARAMIQRLLAFARRQELHPKPAVIDELISGFTPILRQAAGPRASLEIRLASSNAACLLDPVHFEASLLNLILNARDAMPRGGTITVETAAIPPPGKAEGKGRSWVQVVVRDTGAGMPPAVVEQAFEPFFTTKQSEEGNGLGLSQVLGFVQQSAGDVQLESQEGHGTTVRLMFPALADEPRTASAGVLLPSAQTSENDHCAPKTAGPKRNRVRKPLSTASGHRLMGSEDQQR</sequence>
<dbReference type="RefSeq" id="WP_161722364.1">
    <property type="nucleotide sequence ID" value="NZ_JAAAXI010000004.1"/>
</dbReference>
<dbReference type="SMART" id="SM00387">
    <property type="entry name" value="HATPase_c"/>
    <property type="match status" value="1"/>
</dbReference>
<dbReference type="Gene3D" id="3.30.565.10">
    <property type="entry name" value="Histidine kinase-like ATPase, C-terminal domain"/>
    <property type="match status" value="1"/>
</dbReference>
<feature type="domain" description="Histidine kinase" evidence="5">
    <location>
        <begin position="334"/>
        <end position="552"/>
    </location>
</feature>
<dbReference type="Gene3D" id="1.10.287.130">
    <property type="match status" value="1"/>
</dbReference>
<dbReference type="CDD" id="cd12914">
    <property type="entry name" value="PDC1_DGC_like"/>
    <property type="match status" value="1"/>
</dbReference>
<feature type="region of interest" description="Disordered" evidence="3">
    <location>
        <begin position="563"/>
        <end position="607"/>
    </location>
</feature>
<evidence type="ECO:0000313" key="6">
    <source>
        <dbReference type="EMBL" id="NBJ24409.1"/>
    </source>
</evidence>
<name>A0ABW9Z177_9HYPH</name>
<keyword evidence="4" id="KW-1133">Transmembrane helix</keyword>
<evidence type="ECO:0000256" key="2">
    <source>
        <dbReference type="ARBA" id="ARBA00012438"/>
    </source>
</evidence>
<comment type="catalytic activity">
    <reaction evidence="1">
        <text>ATP + protein L-histidine = ADP + protein N-phospho-L-histidine.</text>
        <dbReference type="EC" id="2.7.13.3"/>
    </reaction>
</comment>
<dbReference type="EC" id="2.7.13.3" evidence="2"/>
<evidence type="ECO:0000313" key="7">
    <source>
        <dbReference type="Proteomes" id="UP000818323"/>
    </source>
</evidence>
<keyword evidence="7" id="KW-1185">Reference proteome</keyword>
<keyword evidence="4" id="KW-0472">Membrane</keyword>
<reference evidence="6 7" key="1">
    <citation type="submission" date="2020-01" db="EMBL/GenBank/DDBJ databases">
        <title>Microvirga sp. nov., an arsenate reduction bacterium isolated from Tibet hotspring sediments.</title>
        <authorList>
            <person name="Yuan C.-G."/>
        </authorList>
    </citation>
    <scope>NUCLEOTIDE SEQUENCE [LARGE SCALE GENOMIC DNA]</scope>
    <source>
        <strain evidence="6 7">SYSU G3D203</strain>
    </source>
</reference>
<dbReference type="InterPro" id="IPR003594">
    <property type="entry name" value="HATPase_dom"/>
</dbReference>
<dbReference type="Gene3D" id="3.30.450.20">
    <property type="entry name" value="PAS domain"/>
    <property type="match status" value="2"/>
</dbReference>
<dbReference type="PANTHER" id="PTHR43065:SF49">
    <property type="entry name" value="HISTIDINE KINASE"/>
    <property type="match status" value="1"/>
</dbReference>
<dbReference type="PANTHER" id="PTHR43065">
    <property type="entry name" value="SENSOR HISTIDINE KINASE"/>
    <property type="match status" value="1"/>
</dbReference>
<feature type="transmembrane region" description="Helical" evidence="4">
    <location>
        <begin position="12"/>
        <end position="31"/>
    </location>
</feature>
<dbReference type="InterPro" id="IPR054327">
    <property type="entry name" value="His-kinase-like_sensor"/>
</dbReference>
<proteinExistence type="predicted"/>
<dbReference type="Pfam" id="PF02518">
    <property type="entry name" value="HATPase_c"/>
    <property type="match status" value="1"/>
</dbReference>
<dbReference type="Proteomes" id="UP000818323">
    <property type="component" value="Unassembled WGS sequence"/>
</dbReference>
<dbReference type="InterPro" id="IPR005467">
    <property type="entry name" value="His_kinase_dom"/>
</dbReference>
<evidence type="ECO:0000256" key="3">
    <source>
        <dbReference type="SAM" id="MobiDB-lite"/>
    </source>
</evidence>
<dbReference type="InterPro" id="IPR036890">
    <property type="entry name" value="HATPase_C_sf"/>
</dbReference>
<protein>
    <recommendedName>
        <fullName evidence="2">histidine kinase</fullName>
        <ecNumber evidence="2">2.7.13.3</ecNumber>
    </recommendedName>
</protein>
<evidence type="ECO:0000256" key="4">
    <source>
        <dbReference type="SAM" id="Phobius"/>
    </source>
</evidence>
<dbReference type="InterPro" id="IPR004358">
    <property type="entry name" value="Sig_transdc_His_kin-like_C"/>
</dbReference>
<accession>A0ABW9Z177</accession>
<comment type="caution">
    <text evidence="6">The sequence shown here is derived from an EMBL/GenBank/DDBJ whole genome shotgun (WGS) entry which is preliminary data.</text>
</comment>
<evidence type="ECO:0000256" key="1">
    <source>
        <dbReference type="ARBA" id="ARBA00000085"/>
    </source>
</evidence>
<keyword evidence="4" id="KW-0812">Transmembrane</keyword>
<evidence type="ECO:0000259" key="5">
    <source>
        <dbReference type="PROSITE" id="PS50109"/>
    </source>
</evidence>
<feature type="transmembrane region" description="Helical" evidence="4">
    <location>
        <begin position="283"/>
        <end position="305"/>
    </location>
</feature>
<gene>
    <name evidence="6" type="ORF">GR303_08575</name>
</gene>